<sequence>MEFNGIIKRLESFGETINRAVIGAAIFEGIIVTLIGIVSNNLSTENETLNRLSLYAVIFLGITYLLILFFKTAYTANYPGSITNELKSERELQELRSEAERKNTINDFLVQTMQRLNGQTCSLNIGDDTHLCDGGISKGVRELIEPVIDNTFFLLNTINTKFTIGLYLNGYSSMDTPNHWESGLITIDDKLDKRHCLPKELFNITGVNGEALEIQTAIRQSFNNQQFVFKNYETNGESFSIICSNMPVACNENDGLGVLFIISKNVSSLPSDLSTHLKIFGRVIANWVYRYNECVSNRLTARQERSVFNSISLPTPPEALAPGARRGSRPPL</sequence>
<evidence type="ECO:0008006" key="4">
    <source>
        <dbReference type="Google" id="ProtNLM"/>
    </source>
</evidence>
<dbReference type="EMBL" id="JAAVTK010000004">
    <property type="protein sequence ID" value="NKI89146.1"/>
    <property type="molecule type" value="Genomic_DNA"/>
</dbReference>
<feature type="transmembrane region" description="Helical" evidence="1">
    <location>
        <begin position="20"/>
        <end position="40"/>
    </location>
</feature>
<dbReference type="Proteomes" id="UP000717634">
    <property type="component" value="Unassembled WGS sequence"/>
</dbReference>
<keyword evidence="1" id="KW-0812">Transmembrane</keyword>
<dbReference type="RefSeq" id="WP_168672792.1">
    <property type="nucleotide sequence ID" value="NZ_JAAVTK010000004.1"/>
</dbReference>
<keyword evidence="1" id="KW-0472">Membrane</keyword>
<evidence type="ECO:0000313" key="3">
    <source>
        <dbReference type="Proteomes" id="UP000717634"/>
    </source>
</evidence>
<reference evidence="2 3" key="1">
    <citation type="submission" date="2020-03" db="EMBL/GenBank/DDBJ databases">
        <title>Genomic Encyclopedia of Type Strains, Phase IV (KMG-V): Genome sequencing to study the core and pangenomes of soil and plant-associated prokaryotes.</title>
        <authorList>
            <person name="Whitman W."/>
        </authorList>
    </citation>
    <scope>NUCLEOTIDE SEQUENCE [LARGE SCALE GENOMIC DNA]</scope>
    <source>
        <strain evidence="2 3">1B</strain>
    </source>
</reference>
<comment type="caution">
    <text evidence="2">The sequence shown here is derived from an EMBL/GenBank/DDBJ whole genome shotgun (WGS) entry which is preliminary data.</text>
</comment>
<protein>
    <recommendedName>
        <fullName evidence="4">GAF domain-containing protein</fullName>
    </recommendedName>
</protein>
<evidence type="ECO:0000256" key="1">
    <source>
        <dbReference type="SAM" id="Phobius"/>
    </source>
</evidence>
<organism evidence="2 3">
    <name type="scientific">Hymenobacter artigasi</name>
    <dbReference type="NCBI Taxonomy" id="2719616"/>
    <lineage>
        <taxon>Bacteria</taxon>
        <taxon>Pseudomonadati</taxon>
        <taxon>Bacteroidota</taxon>
        <taxon>Cytophagia</taxon>
        <taxon>Cytophagales</taxon>
        <taxon>Hymenobacteraceae</taxon>
        <taxon>Hymenobacter</taxon>
    </lineage>
</organism>
<evidence type="ECO:0000313" key="2">
    <source>
        <dbReference type="EMBL" id="NKI89146.1"/>
    </source>
</evidence>
<gene>
    <name evidence="2" type="ORF">HBN54_001741</name>
</gene>
<accession>A0ABX1HFX0</accession>
<feature type="transmembrane region" description="Helical" evidence="1">
    <location>
        <begin position="52"/>
        <end position="70"/>
    </location>
</feature>
<name>A0ABX1HFX0_9BACT</name>
<keyword evidence="1" id="KW-1133">Transmembrane helix</keyword>
<keyword evidence="3" id="KW-1185">Reference proteome</keyword>
<proteinExistence type="predicted"/>